<feature type="compositionally biased region" description="Polar residues" evidence="1">
    <location>
        <begin position="8"/>
        <end position="19"/>
    </location>
</feature>
<reference evidence="2 3" key="1">
    <citation type="submission" date="2023-02" db="EMBL/GenBank/DDBJ databases">
        <title>Genome sequence of Sphingomonas naphthae.</title>
        <authorList>
            <person name="Kim S."/>
            <person name="Heo J."/>
            <person name="Kwon S.-W."/>
        </authorList>
    </citation>
    <scope>NUCLEOTIDE SEQUENCE [LARGE SCALE GENOMIC DNA]</scope>
    <source>
        <strain evidence="2 3">KACC 18716</strain>
    </source>
</reference>
<evidence type="ECO:0000313" key="3">
    <source>
        <dbReference type="Proteomes" id="UP001220395"/>
    </source>
</evidence>
<organism evidence="2 3">
    <name type="scientific">Sphingomonas naphthae</name>
    <dbReference type="NCBI Taxonomy" id="1813468"/>
    <lineage>
        <taxon>Bacteria</taxon>
        <taxon>Pseudomonadati</taxon>
        <taxon>Pseudomonadota</taxon>
        <taxon>Alphaproteobacteria</taxon>
        <taxon>Sphingomonadales</taxon>
        <taxon>Sphingomonadaceae</taxon>
        <taxon>Sphingomonas</taxon>
    </lineage>
</organism>
<dbReference type="SUPFAM" id="SSF52833">
    <property type="entry name" value="Thioredoxin-like"/>
    <property type="match status" value="1"/>
</dbReference>
<dbReference type="EMBL" id="CP117411">
    <property type="protein sequence ID" value="WCT74065.1"/>
    <property type="molecule type" value="Genomic_DNA"/>
</dbReference>
<proteinExistence type="predicted"/>
<dbReference type="InterPro" id="IPR036249">
    <property type="entry name" value="Thioredoxin-like_sf"/>
</dbReference>
<feature type="region of interest" description="Disordered" evidence="1">
    <location>
        <begin position="1"/>
        <end position="25"/>
    </location>
</feature>
<dbReference type="InterPro" id="IPR010296">
    <property type="entry name" value="DUF899_thioredox"/>
</dbReference>
<protein>
    <submittedName>
        <fullName evidence="2">DUF899 family protein</fullName>
    </submittedName>
</protein>
<name>A0ABY7TNU0_9SPHN</name>
<evidence type="ECO:0000313" key="2">
    <source>
        <dbReference type="EMBL" id="WCT74065.1"/>
    </source>
</evidence>
<evidence type="ECO:0000256" key="1">
    <source>
        <dbReference type="SAM" id="MobiDB-lite"/>
    </source>
</evidence>
<dbReference type="Pfam" id="PF05988">
    <property type="entry name" value="DUF899"/>
    <property type="match status" value="1"/>
</dbReference>
<sequence>MALDDSLTPASQLAATNPIRQPHESDTYRAARTALLAEEIELRRHIERVAAQRRQLPTGPEVRGDYRFEGKAGETDFAGLFGTKDTLVLYSFMFGAAREKPCPMCTTLLDSWDGEVGPITDQVALAVVARSPYARLAAYAKERGWRGLPLYADLTDAFSRDYHAIMPDGDDTAAFSVFTRRDGTIRLFWSAEMGFETADPGQDPRDAPDLMPIWTILDATPEGRKPDWYPTLAMRV</sequence>
<accession>A0ABY7TNU0</accession>
<keyword evidence="3" id="KW-1185">Reference proteome</keyword>
<dbReference type="Proteomes" id="UP001220395">
    <property type="component" value="Chromosome"/>
</dbReference>
<dbReference type="RefSeq" id="WP_273688800.1">
    <property type="nucleotide sequence ID" value="NZ_CP117411.1"/>
</dbReference>
<gene>
    <name evidence="2" type="ORF">PQ455_02205</name>
</gene>